<evidence type="ECO:0000256" key="1">
    <source>
        <dbReference type="ARBA" id="ARBA00004651"/>
    </source>
</evidence>
<feature type="non-terminal residue" evidence="9">
    <location>
        <position position="1"/>
    </location>
</feature>
<feature type="domain" description="Major facilitator superfamily (MFS) profile" evidence="8">
    <location>
        <begin position="1"/>
        <end position="117"/>
    </location>
</feature>
<dbReference type="InterPro" id="IPR005828">
    <property type="entry name" value="MFS_sugar_transport-like"/>
</dbReference>
<evidence type="ECO:0000259" key="8">
    <source>
        <dbReference type="PROSITE" id="PS50850"/>
    </source>
</evidence>
<dbReference type="Pfam" id="PF00083">
    <property type="entry name" value="Sugar_tr"/>
    <property type="match status" value="1"/>
</dbReference>
<dbReference type="PANTHER" id="PTHR43045:SF1">
    <property type="entry name" value="SHIKIMATE TRANSPORTER"/>
    <property type="match status" value="1"/>
</dbReference>
<feature type="transmembrane region" description="Helical" evidence="7">
    <location>
        <begin position="81"/>
        <end position="103"/>
    </location>
</feature>
<comment type="subcellular location">
    <subcellularLocation>
        <location evidence="1">Cell membrane</location>
        <topology evidence="1">Multi-pass membrane protein</topology>
    </subcellularLocation>
</comment>
<evidence type="ECO:0000256" key="5">
    <source>
        <dbReference type="ARBA" id="ARBA00022989"/>
    </source>
</evidence>
<dbReference type="Proteomes" id="UP000523795">
    <property type="component" value="Unassembled WGS sequence"/>
</dbReference>
<name>A0ABX1JUF7_9MICC</name>
<reference evidence="9 10" key="1">
    <citation type="submission" date="2020-04" db="EMBL/GenBank/DDBJ databases">
        <authorList>
            <person name="Liu S."/>
        </authorList>
    </citation>
    <scope>NUCLEOTIDE SEQUENCE [LARGE SCALE GENOMIC DNA]</scope>
    <source>
        <strain evidence="9 10">CGMCC 1.15091</strain>
    </source>
</reference>
<keyword evidence="5 7" id="KW-1133">Transmembrane helix</keyword>
<evidence type="ECO:0000256" key="7">
    <source>
        <dbReference type="SAM" id="Phobius"/>
    </source>
</evidence>
<evidence type="ECO:0000313" key="10">
    <source>
        <dbReference type="Proteomes" id="UP000523795"/>
    </source>
</evidence>
<comment type="caution">
    <text evidence="9">The sequence shown here is derived from an EMBL/GenBank/DDBJ whole genome shotgun (WGS) entry which is preliminary data.</text>
</comment>
<keyword evidence="6 7" id="KW-0472">Membrane</keyword>
<feature type="non-terminal residue" evidence="9">
    <location>
        <position position="117"/>
    </location>
</feature>
<proteinExistence type="predicted"/>
<evidence type="ECO:0000256" key="6">
    <source>
        <dbReference type="ARBA" id="ARBA00023136"/>
    </source>
</evidence>
<keyword evidence="10" id="KW-1185">Reference proteome</keyword>
<keyword evidence="3" id="KW-1003">Cell membrane</keyword>
<accession>A0ABX1JUF7</accession>
<sequence>GLLPTTAAIGVAAPIILVTLRFIQGISVGGEWGGATLMALEHAPASKRGFAAAFANAGGPAGGLLATFVVSGVSAATGDQFLVWGWRIPFIFSAVLILIGMVIRLKVAESPVFQALE</sequence>
<dbReference type="Gene3D" id="1.20.1250.20">
    <property type="entry name" value="MFS general substrate transporter like domains"/>
    <property type="match status" value="1"/>
</dbReference>
<feature type="transmembrane region" description="Helical" evidence="7">
    <location>
        <begin position="6"/>
        <end position="29"/>
    </location>
</feature>
<protein>
    <submittedName>
        <fullName evidence="9">MHS family MFS transporter</fullName>
    </submittedName>
</protein>
<dbReference type="InterPro" id="IPR036259">
    <property type="entry name" value="MFS_trans_sf"/>
</dbReference>
<keyword evidence="2" id="KW-0813">Transport</keyword>
<feature type="transmembrane region" description="Helical" evidence="7">
    <location>
        <begin position="50"/>
        <end position="75"/>
    </location>
</feature>
<evidence type="ECO:0000256" key="4">
    <source>
        <dbReference type="ARBA" id="ARBA00022692"/>
    </source>
</evidence>
<evidence type="ECO:0000313" key="9">
    <source>
        <dbReference type="EMBL" id="NKX52681.1"/>
    </source>
</evidence>
<dbReference type="SUPFAM" id="SSF103473">
    <property type="entry name" value="MFS general substrate transporter"/>
    <property type="match status" value="1"/>
</dbReference>
<dbReference type="InterPro" id="IPR020846">
    <property type="entry name" value="MFS_dom"/>
</dbReference>
<organism evidence="9 10">
    <name type="scientific">Arthrobacter deserti</name>
    <dbReference type="NCBI Taxonomy" id="1742687"/>
    <lineage>
        <taxon>Bacteria</taxon>
        <taxon>Bacillati</taxon>
        <taxon>Actinomycetota</taxon>
        <taxon>Actinomycetes</taxon>
        <taxon>Micrococcales</taxon>
        <taxon>Micrococcaceae</taxon>
        <taxon>Arthrobacter</taxon>
    </lineage>
</organism>
<gene>
    <name evidence="9" type="ORF">HER39_19310</name>
</gene>
<evidence type="ECO:0000256" key="3">
    <source>
        <dbReference type="ARBA" id="ARBA00022475"/>
    </source>
</evidence>
<dbReference type="PROSITE" id="PS50850">
    <property type="entry name" value="MFS"/>
    <property type="match status" value="1"/>
</dbReference>
<dbReference type="PANTHER" id="PTHR43045">
    <property type="entry name" value="SHIKIMATE TRANSPORTER"/>
    <property type="match status" value="1"/>
</dbReference>
<evidence type="ECO:0000256" key="2">
    <source>
        <dbReference type="ARBA" id="ARBA00022448"/>
    </source>
</evidence>
<dbReference type="EMBL" id="JAAZSR010000663">
    <property type="protein sequence ID" value="NKX52681.1"/>
    <property type="molecule type" value="Genomic_DNA"/>
</dbReference>
<keyword evidence="4 7" id="KW-0812">Transmembrane</keyword>